<gene>
    <name evidence="5" type="ORF">QQ020_29820</name>
</gene>
<sequence>MFNLSTILEDNLRNCPDKDAFIFNDVRFSYRQINEAANRAANMLVAKGIQPGDKIALSCLNLPHFPILYYGILKTGAVVVPVNVLLKANEIGYVLNNSDAKVFLCFEGTPELPMAQEGYAGFQQAVNCEEFIPIMTKNEAPSPFPDTVTYGQLLNQQPVEFNTVQTNGHDTAVIIYTSGTTGQPKGAELSHDNLFLNANVTRRLLESTQQDTQIITLPLFHIFAMTCQLNTGVYSGETSILIPRFDPETVLGAMLKYRATIFCAVPTMYWGLLNYENENLDYNGIKENLRICLSGGASLPVQVLEDFEKKYEVPILEGYGMSEGSPVVTFNHLHKKRKPGSIGTPVWGVDVMVADQNNKPLPPGEKGQILYRGHNVMKGYYKDPHATEQAIKGGWMHSGDVGVMDEDGYFYIVDRTKDMIIRGGFNVYPREVEEVMIRHEDISLVAVIGVPDEQHGEEIKACVVLERGKQISKEEIIHWSKEHLATYKYPRIVEFMDTLPINATGKIMKNELRKMHATVDQ</sequence>
<comment type="caution">
    <text evidence="5">The sequence shown here is derived from an EMBL/GenBank/DDBJ whole genome shotgun (WGS) entry which is preliminary data.</text>
</comment>
<dbReference type="InterPro" id="IPR042099">
    <property type="entry name" value="ANL_N_sf"/>
</dbReference>
<evidence type="ECO:0000256" key="2">
    <source>
        <dbReference type="ARBA" id="ARBA00022598"/>
    </source>
</evidence>
<feature type="domain" description="AMP-binding enzyme C-terminal" evidence="4">
    <location>
        <begin position="431"/>
        <end position="506"/>
    </location>
</feature>
<comment type="similarity">
    <text evidence="1">Belongs to the ATP-dependent AMP-binding enzyme family.</text>
</comment>
<dbReference type="InterPro" id="IPR025110">
    <property type="entry name" value="AMP-bd_C"/>
</dbReference>
<dbReference type="Pfam" id="PF00501">
    <property type="entry name" value="AMP-binding"/>
    <property type="match status" value="1"/>
</dbReference>
<dbReference type="Proteomes" id="UP001172083">
    <property type="component" value="Unassembled WGS sequence"/>
</dbReference>
<dbReference type="Gene3D" id="3.40.50.12780">
    <property type="entry name" value="N-terminal domain of ligase-like"/>
    <property type="match status" value="1"/>
</dbReference>
<dbReference type="Pfam" id="PF13193">
    <property type="entry name" value="AMP-binding_C"/>
    <property type="match status" value="1"/>
</dbReference>
<proteinExistence type="inferred from homology"/>
<dbReference type="InterPro" id="IPR020845">
    <property type="entry name" value="AMP-binding_CS"/>
</dbReference>
<evidence type="ECO:0000256" key="1">
    <source>
        <dbReference type="ARBA" id="ARBA00006432"/>
    </source>
</evidence>
<dbReference type="PANTHER" id="PTHR43201">
    <property type="entry name" value="ACYL-COA SYNTHETASE"/>
    <property type="match status" value="1"/>
</dbReference>
<dbReference type="NCBIfam" id="NF004837">
    <property type="entry name" value="PRK06187.1"/>
    <property type="match status" value="1"/>
</dbReference>
<reference evidence="5" key="1">
    <citation type="submission" date="2023-06" db="EMBL/GenBank/DDBJ databases">
        <title>Genomic of Agaribacillus aureum.</title>
        <authorList>
            <person name="Wang G."/>
        </authorList>
    </citation>
    <scope>NUCLEOTIDE SEQUENCE</scope>
    <source>
        <strain evidence="5">BMA12</strain>
    </source>
</reference>
<organism evidence="5 6">
    <name type="scientific">Agaribacillus aureus</name>
    <dbReference type="NCBI Taxonomy" id="3051825"/>
    <lineage>
        <taxon>Bacteria</taxon>
        <taxon>Pseudomonadati</taxon>
        <taxon>Bacteroidota</taxon>
        <taxon>Cytophagia</taxon>
        <taxon>Cytophagales</taxon>
        <taxon>Splendidivirgaceae</taxon>
        <taxon>Agaribacillus</taxon>
    </lineage>
</organism>
<dbReference type="PANTHER" id="PTHR43201:SF5">
    <property type="entry name" value="MEDIUM-CHAIN ACYL-COA LIGASE ACSF2, MITOCHONDRIAL"/>
    <property type="match status" value="1"/>
</dbReference>
<evidence type="ECO:0000313" key="6">
    <source>
        <dbReference type="Proteomes" id="UP001172083"/>
    </source>
</evidence>
<evidence type="ECO:0000313" key="5">
    <source>
        <dbReference type="EMBL" id="MDN5216303.1"/>
    </source>
</evidence>
<evidence type="ECO:0000259" key="3">
    <source>
        <dbReference type="Pfam" id="PF00501"/>
    </source>
</evidence>
<dbReference type="InterPro" id="IPR000873">
    <property type="entry name" value="AMP-dep_synth/lig_dom"/>
</dbReference>
<keyword evidence="6" id="KW-1185">Reference proteome</keyword>
<evidence type="ECO:0000259" key="4">
    <source>
        <dbReference type="Pfam" id="PF13193"/>
    </source>
</evidence>
<dbReference type="EMBL" id="JAUJEB010000008">
    <property type="protein sequence ID" value="MDN5216303.1"/>
    <property type="molecule type" value="Genomic_DNA"/>
</dbReference>
<dbReference type="PROSITE" id="PS00455">
    <property type="entry name" value="AMP_BINDING"/>
    <property type="match status" value="1"/>
</dbReference>
<dbReference type="Gene3D" id="3.30.300.30">
    <property type="match status" value="1"/>
</dbReference>
<dbReference type="RefSeq" id="WP_346761641.1">
    <property type="nucleotide sequence ID" value="NZ_JAUJEB010000008.1"/>
</dbReference>
<keyword evidence="2 5" id="KW-0436">Ligase</keyword>
<protein>
    <submittedName>
        <fullName evidence="5">Long-chain fatty acid--CoA ligase</fullName>
    </submittedName>
</protein>
<dbReference type="CDD" id="cd05936">
    <property type="entry name" value="FC-FACS_FadD_like"/>
    <property type="match status" value="1"/>
</dbReference>
<dbReference type="InterPro" id="IPR045851">
    <property type="entry name" value="AMP-bd_C_sf"/>
</dbReference>
<name>A0ABT8LJ45_9BACT</name>
<dbReference type="GO" id="GO:0016874">
    <property type="term" value="F:ligase activity"/>
    <property type="evidence" value="ECO:0007669"/>
    <property type="project" value="UniProtKB-KW"/>
</dbReference>
<feature type="domain" description="AMP-dependent synthetase/ligase" evidence="3">
    <location>
        <begin position="9"/>
        <end position="381"/>
    </location>
</feature>
<dbReference type="SUPFAM" id="SSF56801">
    <property type="entry name" value="Acetyl-CoA synthetase-like"/>
    <property type="match status" value="1"/>
</dbReference>
<accession>A0ABT8LJ45</accession>